<proteinExistence type="predicted"/>
<dbReference type="InterPro" id="IPR036942">
    <property type="entry name" value="Beta-barrel_TonB_sf"/>
</dbReference>
<keyword evidence="3" id="KW-0998">Cell outer membrane</keyword>
<organism evidence="4">
    <name type="scientific">bioreactor metagenome</name>
    <dbReference type="NCBI Taxonomy" id="1076179"/>
    <lineage>
        <taxon>unclassified sequences</taxon>
        <taxon>metagenomes</taxon>
        <taxon>ecological metagenomes</taxon>
    </lineage>
</organism>
<dbReference type="AlphaFoldDB" id="A0A644XKZ4"/>
<sequence>MFWHESNTVQQPFYGLLNTSVTARNGNVSFSLWGKNITNTQYLGYFFEVGGRKRGKQGKPLSVGISLTLNF</sequence>
<evidence type="ECO:0000256" key="1">
    <source>
        <dbReference type="ARBA" id="ARBA00004442"/>
    </source>
</evidence>
<evidence type="ECO:0000256" key="2">
    <source>
        <dbReference type="ARBA" id="ARBA00023136"/>
    </source>
</evidence>
<dbReference type="Gene3D" id="2.40.170.20">
    <property type="entry name" value="TonB-dependent receptor, beta-barrel domain"/>
    <property type="match status" value="1"/>
</dbReference>
<comment type="subcellular location">
    <subcellularLocation>
        <location evidence="1">Cell outer membrane</location>
    </subcellularLocation>
</comment>
<gene>
    <name evidence="4" type="ORF">SDC9_63151</name>
</gene>
<dbReference type="EMBL" id="VSSQ01002674">
    <property type="protein sequence ID" value="MPM16769.1"/>
    <property type="molecule type" value="Genomic_DNA"/>
</dbReference>
<keyword evidence="2" id="KW-0472">Membrane</keyword>
<dbReference type="GO" id="GO:0009279">
    <property type="term" value="C:cell outer membrane"/>
    <property type="evidence" value="ECO:0007669"/>
    <property type="project" value="UniProtKB-SubCell"/>
</dbReference>
<evidence type="ECO:0008006" key="5">
    <source>
        <dbReference type="Google" id="ProtNLM"/>
    </source>
</evidence>
<comment type="caution">
    <text evidence="4">The sequence shown here is derived from an EMBL/GenBank/DDBJ whole genome shotgun (WGS) entry which is preliminary data.</text>
</comment>
<accession>A0A644XKZ4</accession>
<evidence type="ECO:0000256" key="3">
    <source>
        <dbReference type="ARBA" id="ARBA00023237"/>
    </source>
</evidence>
<dbReference type="SUPFAM" id="SSF56935">
    <property type="entry name" value="Porins"/>
    <property type="match status" value="1"/>
</dbReference>
<evidence type="ECO:0000313" key="4">
    <source>
        <dbReference type="EMBL" id="MPM16769.1"/>
    </source>
</evidence>
<protein>
    <recommendedName>
        <fullName evidence="5">TonB-dependent receptor-like beta-barrel domain-containing protein</fullName>
    </recommendedName>
</protein>
<name>A0A644XKZ4_9ZZZZ</name>
<reference evidence="4" key="1">
    <citation type="submission" date="2019-08" db="EMBL/GenBank/DDBJ databases">
        <authorList>
            <person name="Kucharzyk K."/>
            <person name="Murdoch R.W."/>
            <person name="Higgins S."/>
            <person name="Loffler F."/>
        </authorList>
    </citation>
    <scope>NUCLEOTIDE SEQUENCE</scope>
</reference>